<reference evidence="2" key="1">
    <citation type="submission" date="2021-01" db="EMBL/GenBank/DDBJ databases">
        <title>Adiantum capillus-veneris genome.</title>
        <authorList>
            <person name="Fang Y."/>
            <person name="Liao Q."/>
        </authorList>
    </citation>
    <scope>NUCLEOTIDE SEQUENCE</scope>
    <source>
        <strain evidence="2">H3</strain>
        <tissue evidence="2">Leaf</tissue>
    </source>
</reference>
<dbReference type="PANTHER" id="PTHR10826:SF1">
    <property type="entry name" value="COMPLEMENT COMPONENT 1 Q SUBCOMPONENT-BINDING PROTEIN, MITOCHONDRIAL"/>
    <property type="match status" value="1"/>
</dbReference>
<organism evidence="2 3">
    <name type="scientific">Adiantum capillus-veneris</name>
    <name type="common">Maidenhair fern</name>
    <dbReference type="NCBI Taxonomy" id="13818"/>
    <lineage>
        <taxon>Eukaryota</taxon>
        <taxon>Viridiplantae</taxon>
        <taxon>Streptophyta</taxon>
        <taxon>Embryophyta</taxon>
        <taxon>Tracheophyta</taxon>
        <taxon>Polypodiopsida</taxon>
        <taxon>Polypodiidae</taxon>
        <taxon>Polypodiales</taxon>
        <taxon>Pteridineae</taxon>
        <taxon>Pteridaceae</taxon>
        <taxon>Vittarioideae</taxon>
        <taxon>Adiantum</taxon>
    </lineage>
</organism>
<dbReference type="EMBL" id="JABFUD020000016">
    <property type="protein sequence ID" value="KAI5067845.1"/>
    <property type="molecule type" value="Genomic_DNA"/>
</dbReference>
<dbReference type="Pfam" id="PF02330">
    <property type="entry name" value="MAM33"/>
    <property type="match status" value="1"/>
</dbReference>
<sequence length="259" mass="28780">MAARLFLRRAGLWASARAGRAAAHPRDYCPALCSPCASGLDQRLSYATRSAAADSYLVEVLKSEIEHELREEANKKGSLKGSAGPFELSDKAGTEEVILSRKFGSEQIAITCLVESQYPDEDEEAEQEAAEGDQSEEEGENASGSKPVEVLHLNVTITKEAPMPALEFECTYIKGADEVDIESISFLNEQPSENDSEPQLYTGPDVDELDENLQRAFHELLKARGLTPKVATYVLEYLTVKEHREYMRWLHNVETFFSS</sequence>
<dbReference type="InterPro" id="IPR003428">
    <property type="entry name" value="MAM33"/>
</dbReference>
<dbReference type="SUPFAM" id="SSF54529">
    <property type="entry name" value="Mitochondrial glycoprotein MAM33-like"/>
    <property type="match status" value="1"/>
</dbReference>
<evidence type="ECO:0000313" key="3">
    <source>
        <dbReference type="Proteomes" id="UP000886520"/>
    </source>
</evidence>
<accession>A0A9D4UHD3</accession>
<dbReference type="PANTHER" id="PTHR10826">
    <property type="entry name" value="COMPLEMENT COMPONENT 1"/>
    <property type="match status" value="1"/>
</dbReference>
<evidence type="ECO:0000313" key="2">
    <source>
        <dbReference type="EMBL" id="KAI5067845.1"/>
    </source>
</evidence>
<gene>
    <name evidence="2" type="ORF">GOP47_0016190</name>
</gene>
<keyword evidence="3" id="KW-1185">Reference proteome</keyword>
<protein>
    <recommendedName>
        <fullName evidence="4">Mitochondrial glycoprotein</fullName>
    </recommendedName>
</protein>
<evidence type="ECO:0000256" key="1">
    <source>
        <dbReference type="SAM" id="MobiDB-lite"/>
    </source>
</evidence>
<dbReference type="Proteomes" id="UP000886520">
    <property type="component" value="Chromosome 16"/>
</dbReference>
<feature type="compositionally biased region" description="Acidic residues" evidence="1">
    <location>
        <begin position="118"/>
        <end position="140"/>
    </location>
</feature>
<evidence type="ECO:0008006" key="4">
    <source>
        <dbReference type="Google" id="ProtNLM"/>
    </source>
</evidence>
<comment type="caution">
    <text evidence="2">The sequence shown here is derived from an EMBL/GenBank/DDBJ whole genome shotgun (WGS) entry which is preliminary data.</text>
</comment>
<feature type="region of interest" description="Disordered" evidence="1">
    <location>
        <begin position="117"/>
        <end position="148"/>
    </location>
</feature>
<dbReference type="AlphaFoldDB" id="A0A9D4UHD3"/>
<dbReference type="Gene3D" id="3.10.280.10">
    <property type="entry name" value="Mitochondrial glycoprotein"/>
    <property type="match status" value="1"/>
</dbReference>
<dbReference type="InterPro" id="IPR036561">
    <property type="entry name" value="MAM33_sf"/>
</dbReference>
<proteinExistence type="predicted"/>
<name>A0A9D4UHD3_ADICA</name>
<dbReference type="GO" id="GO:0005759">
    <property type="term" value="C:mitochondrial matrix"/>
    <property type="evidence" value="ECO:0007669"/>
    <property type="project" value="InterPro"/>
</dbReference>
<dbReference type="OrthoDB" id="278212at2759"/>